<keyword evidence="2" id="KW-1185">Reference proteome</keyword>
<dbReference type="EMBL" id="BEZZ01002798">
    <property type="protein sequence ID" value="GCC17832.1"/>
    <property type="molecule type" value="Genomic_DNA"/>
</dbReference>
<sequence length="50" mass="5975">MSERRRNRELELSSELELNDSSRHVCQPQIKHHRILDSTNTLTVPIYSRQ</sequence>
<reference evidence="1 2" key="1">
    <citation type="journal article" date="2018" name="Nat. Ecol. Evol.">
        <title>Shark genomes provide insights into elasmobranch evolution and the origin of vertebrates.</title>
        <authorList>
            <person name="Hara Y"/>
            <person name="Yamaguchi K"/>
            <person name="Onimaru K"/>
            <person name="Kadota M"/>
            <person name="Koyanagi M"/>
            <person name="Keeley SD"/>
            <person name="Tatsumi K"/>
            <person name="Tanaka K"/>
            <person name="Motone F"/>
            <person name="Kageyama Y"/>
            <person name="Nozu R"/>
            <person name="Adachi N"/>
            <person name="Nishimura O"/>
            <person name="Nakagawa R"/>
            <person name="Tanegashima C"/>
            <person name="Kiyatake I"/>
            <person name="Matsumoto R"/>
            <person name="Murakumo K"/>
            <person name="Nishida K"/>
            <person name="Terakita A"/>
            <person name="Kuratani S"/>
            <person name="Sato K"/>
            <person name="Hyodo S Kuraku.S."/>
        </authorList>
    </citation>
    <scope>NUCLEOTIDE SEQUENCE [LARGE SCALE GENOMIC DNA]</scope>
</reference>
<proteinExistence type="predicted"/>
<comment type="caution">
    <text evidence="1">The sequence shown here is derived from an EMBL/GenBank/DDBJ whole genome shotgun (WGS) entry which is preliminary data.</text>
</comment>
<protein>
    <submittedName>
        <fullName evidence="1">Uncharacterized protein</fullName>
    </submittedName>
</protein>
<evidence type="ECO:0000313" key="1">
    <source>
        <dbReference type="EMBL" id="GCC17832.1"/>
    </source>
</evidence>
<organism evidence="1 2">
    <name type="scientific">Chiloscyllium punctatum</name>
    <name type="common">Brownbanded bambooshark</name>
    <name type="synonym">Hemiscyllium punctatum</name>
    <dbReference type="NCBI Taxonomy" id="137246"/>
    <lineage>
        <taxon>Eukaryota</taxon>
        <taxon>Metazoa</taxon>
        <taxon>Chordata</taxon>
        <taxon>Craniata</taxon>
        <taxon>Vertebrata</taxon>
        <taxon>Chondrichthyes</taxon>
        <taxon>Elasmobranchii</taxon>
        <taxon>Galeomorphii</taxon>
        <taxon>Galeoidea</taxon>
        <taxon>Orectolobiformes</taxon>
        <taxon>Hemiscylliidae</taxon>
        <taxon>Chiloscyllium</taxon>
    </lineage>
</organism>
<dbReference type="Proteomes" id="UP000287033">
    <property type="component" value="Unassembled WGS sequence"/>
</dbReference>
<evidence type="ECO:0000313" key="2">
    <source>
        <dbReference type="Proteomes" id="UP000287033"/>
    </source>
</evidence>
<gene>
    <name evidence="1" type="ORF">chiPu_0020667</name>
</gene>
<feature type="non-terminal residue" evidence="1">
    <location>
        <position position="50"/>
    </location>
</feature>
<accession>A0A401RI52</accession>
<name>A0A401RI52_CHIPU</name>
<dbReference type="AlphaFoldDB" id="A0A401RI52"/>